<keyword evidence="2" id="KW-1185">Reference proteome</keyword>
<proteinExistence type="predicted"/>
<name>A0AAD8BZQ2_BIOPF</name>
<organism evidence="1 2">
    <name type="scientific">Biomphalaria pfeifferi</name>
    <name type="common">Bloodfluke planorb</name>
    <name type="synonym">Freshwater snail</name>
    <dbReference type="NCBI Taxonomy" id="112525"/>
    <lineage>
        <taxon>Eukaryota</taxon>
        <taxon>Metazoa</taxon>
        <taxon>Spiralia</taxon>
        <taxon>Lophotrochozoa</taxon>
        <taxon>Mollusca</taxon>
        <taxon>Gastropoda</taxon>
        <taxon>Heterobranchia</taxon>
        <taxon>Euthyneura</taxon>
        <taxon>Panpulmonata</taxon>
        <taxon>Hygrophila</taxon>
        <taxon>Lymnaeoidea</taxon>
        <taxon>Planorbidae</taxon>
        <taxon>Biomphalaria</taxon>
    </lineage>
</organism>
<protein>
    <submittedName>
        <fullName evidence="1">Uncharacterized protein</fullName>
    </submittedName>
</protein>
<evidence type="ECO:0000313" key="1">
    <source>
        <dbReference type="EMBL" id="KAK0062820.1"/>
    </source>
</evidence>
<gene>
    <name evidence="1" type="ORF">Bpfe_007540</name>
</gene>
<sequence length="84" mass="9496">MDQQVYSSNLPSKVASVVDIKMVEDVLTDAIFKLENAHDESSFLLLVTQQTINIIISDTFKILQNYCMPFCIDNIISKITDLLV</sequence>
<comment type="caution">
    <text evidence="1">The sequence shown here is derived from an EMBL/GenBank/DDBJ whole genome shotgun (WGS) entry which is preliminary data.</text>
</comment>
<reference evidence="1" key="2">
    <citation type="submission" date="2023-04" db="EMBL/GenBank/DDBJ databases">
        <authorList>
            <person name="Bu L."/>
            <person name="Lu L."/>
            <person name="Laidemitt M.R."/>
            <person name="Zhang S.M."/>
            <person name="Mutuku M."/>
            <person name="Mkoji G."/>
            <person name="Steinauer M."/>
            <person name="Loker E.S."/>
        </authorList>
    </citation>
    <scope>NUCLEOTIDE SEQUENCE</scope>
    <source>
        <strain evidence="1">KasaAsao</strain>
        <tissue evidence="1">Whole Snail</tissue>
    </source>
</reference>
<feature type="non-terminal residue" evidence="1">
    <location>
        <position position="1"/>
    </location>
</feature>
<dbReference type="EMBL" id="JASAOG010000023">
    <property type="protein sequence ID" value="KAK0062820.1"/>
    <property type="molecule type" value="Genomic_DNA"/>
</dbReference>
<dbReference type="Proteomes" id="UP001233172">
    <property type="component" value="Unassembled WGS sequence"/>
</dbReference>
<evidence type="ECO:0000313" key="2">
    <source>
        <dbReference type="Proteomes" id="UP001233172"/>
    </source>
</evidence>
<accession>A0AAD8BZQ2</accession>
<dbReference type="AlphaFoldDB" id="A0AAD8BZQ2"/>
<reference evidence="1" key="1">
    <citation type="journal article" date="2023" name="PLoS Negl. Trop. Dis.">
        <title>A genome sequence for Biomphalaria pfeifferi, the major vector snail for the human-infecting parasite Schistosoma mansoni.</title>
        <authorList>
            <person name="Bu L."/>
            <person name="Lu L."/>
            <person name="Laidemitt M.R."/>
            <person name="Zhang S.M."/>
            <person name="Mutuku M."/>
            <person name="Mkoji G."/>
            <person name="Steinauer M."/>
            <person name="Loker E.S."/>
        </authorList>
    </citation>
    <scope>NUCLEOTIDE SEQUENCE</scope>
    <source>
        <strain evidence="1">KasaAsao</strain>
    </source>
</reference>